<dbReference type="InterPro" id="IPR021354">
    <property type="entry name" value="DUF2975"/>
</dbReference>
<evidence type="ECO:0008006" key="4">
    <source>
        <dbReference type="Google" id="ProtNLM"/>
    </source>
</evidence>
<keyword evidence="1" id="KW-1133">Transmembrane helix</keyword>
<keyword evidence="1" id="KW-0812">Transmembrane</keyword>
<evidence type="ECO:0000313" key="2">
    <source>
        <dbReference type="EMBL" id="GAA0484848.1"/>
    </source>
</evidence>
<feature type="transmembrane region" description="Helical" evidence="1">
    <location>
        <begin position="154"/>
        <end position="174"/>
    </location>
</feature>
<sequence length="188" mass="20400">MTNIAAKGEEDIVLKSARLLLGFFRLAVIFASVILILSLPIMAIFGQEILAEVGEQFVNVPPTAVLWVSAGFAFVLLLIMLLSYFTIDRLRKILASVREGDPFNRTNGVRLRGMGIAIFLIQILSGVLGALISVIISLLGEVKEGEQMVVSGEFGLSLTGILLVLLLIILARVFDRGADMRDELDGTI</sequence>
<gene>
    <name evidence="2" type="ORF">GCM10009096_29390</name>
</gene>
<name>A0ABN1AVS9_9SPHN</name>
<proteinExistence type="predicted"/>
<dbReference type="Pfam" id="PF11188">
    <property type="entry name" value="DUF2975"/>
    <property type="match status" value="1"/>
</dbReference>
<keyword evidence="1" id="KW-0472">Membrane</keyword>
<accession>A0ABN1AVS9</accession>
<feature type="transmembrane region" description="Helical" evidence="1">
    <location>
        <begin position="115"/>
        <end position="139"/>
    </location>
</feature>
<feature type="transmembrane region" description="Helical" evidence="1">
    <location>
        <begin position="65"/>
        <end position="87"/>
    </location>
</feature>
<keyword evidence="3" id="KW-1185">Reference proteome</keyword>
<dbReference type="Proteomes" id="UP001500713">
    <property type="component" value="Unassembled WGS sequence"/>
</dbReference>
<reference evidence="2 3" key="1">
    <citation type="journal article" date="2019" name="Int. J. Syst. Evol. Microbiol.">
        <title>The Global Catalogue of Microorganisms (GCM) 10K type strain sequencing project: providing services to taxonomists for standard genome sequencing and annotation.</title>
        <authorList>
            <consortium name="The Broad Institute Genomics Platform"/>
            <consortium name="The Broad Institute Genome Sequencing Center for Infectious Disease"/>
            <person name="Wu L."/>
            <person name="Ma J."/>
        </authorList>
    </citation>
    <scope>NUCLEOTIDE SEQUENCE [LARGE SCALE GENOMIC DNA]</scope>
    <source>
        <strain evidence="2 3">JCM 14162</strain>
    </source>
</reference>
<organism evidence="2 3">
    <name type="scientific">Parasphingorhabdus litoris</name>
    <dbReference type="NCBI Taxonomy" id="394733"/>
    <lineage>
        <taxon>Bacteria</taxon>
        <taxon>Pseudomonadati</taxon>
        <taxon>Pseudomonadota</taxon>
        <taxon>Alphaproteobacteria</taxon>
        <taxon>Sphingomonadales</taxon>
        <taxon>Sphingomonadaceae</taxon>
        <taxon>Parasphingorhabdus</taxon>
    </lineage>
</organism>
<dbReference type="EMBL" id="BAAAEM010000003">
    <property type="protein sequence ID" value="GAA0484848.1"/>
    <property type="molecule type" value="Genomic_DNA"/>
</dbReference>
<feature type="transmembrane region" description="Helical" evidence="1">
    <location>
        <begin position="23"/>
        <end position="45"/>
    </location>
</feature>
<evidence type="ECO:0000256" key="1">
    <source>
        <dbReference type="SAM" id="Phobius"/>
    </source>
</evidence>
<evidence type="ECO:0000313" key="3">
    <source>
        <dbReference type="Proteomes" id="UP001500713"/>
    </source>
</evidence>
<protein>
    <recommendedName>
        <fullName evidence="4">DUF2975 domain-containing protein</fullName>
    </recommendedName>
</protein>
<comment type="caution">
    <text evidence="2">The sequence shown here is derived from an EMBL/GenBank/DDBJ whole genome shotgun (WGS) entry which is preliminary data.</text>
</comment>
<dbReference type="RefSeq" id="WP_229955351.1">
    <property type="nucleotide sequence ID" value="NZ_BAAAEM010000003.1"/>
</dbReference>